<organism evidence="2 3">
    <name type="scientific">Flavobacterium microcysteis</name>
    <dbReference type="NCBI Taxonomy" id="2596891"/>
    <lineage>
        <taxon>Bacteria</taxon>
        <taxon>Pseudomonadati</taxon>
        <taxon>Bacteroidota</taxon>
        <taxon>Flavobacteriia</taxon>
        <taxon>Flavobacteriales</taxon>
        <taxon>Flavobacteriaceae</taxon>
        <taxon>Flavobacterium</taxon>
    </lineage>
</organism>
<evidence type="ECO:0000256" key="1">
    <source>
        <dbReference type="SAM" id="Phobius"/>
    </source>
</evidence>
<reference evidence="2 3" key="1">
    <citation type="submission" date="2019-06" db="EMBL/GenBank/DDBJ databases">
        <title>Flavobacterium sp. MaA-Y11 from geoumgang.</title>
        <authorList>
            <person name="Jeong S."/>
        </authorList>
    </citation>
    <scope>NUCLEOTIDE SEQUENCE [LARGE SCALE GENOMIC DNA]</scope>
    <source>
        <strain evidence="2 3">MaA-Y11</strain>
    </source>
</reference>
<reference evidence="2 3" key="2">
    <citation type="submission" date="2019-06" db="EMBL/GenBank/DDBJ databases">
        <authorList>
            <person name="Seo Y."/>
        </authorList>
    </citation>
    <scope>NUCLEOTIDE SEQUENCE [LARGE SCALE GENOMIC DNA]</scope>
    <source>
        <strain evidence="2 3">MaA-Y11</strain>
    </source>
</reference>
<name>A0A501Q1F9_9FLAO</name>
<accession>A0A501Q1F9</accession>
<keyword evidence="1" id="KW-1133">Transmembrane helix</keyword>
<gene>
    <name evidence="2" type="ORF">FJA49_16785</name>
</gene>
<proteinExistence type="predicted"/>
<dbReference type="EMBL" id="VFJE01000056">
    <property type="protein sequence ID" value="TPD65836.1"/>
    <property type="molecule type" value="Genomic_DNA"/>
</dbReference>
<evidence type="ECO:0000313" key="2">
    <source>
        <dbReference type="EMBL" id="TPD65836.1"/>
    </source>
</evidence>
<keyword evidence="3" id="KW-1185">Reference proteome</keyword>
<dbReference type="AlphaFoldDB" id="A0A501Q1F9"/>
<dbReference type="RefSeq" id="WP_140002373.1">
    <property type="nucleotide sequence ID" value="NZ_VFJE01000056.1"/>
</dbReference>
<feature type="transmembrane region" description="Helical" evidence="1">
    <location>
        <begin position="12"/>
        <end position="29"/>
    </location>
</feature>
<keyword evidence="1" id="KW-0472">Membrane</keyword>
<sequence>MADRKLTIAAEIATLIALILGGIALYFQLNPPATKSGNEKKLDLKNNTIIGSPIIIKADSTGHVTSDTLNAKLSNDIDTHTGGTIEKAHNVEKKDINNDVNSQHYQSKQFISPPSLTNEKILSKIPYSVMKERYSNSSNYGTYWKGKYEDDVLGSIDATLSIQLYNDLKIDGVFTFYPKRKKYLLFRIKGFVENDSIFFYFNEFANSDYTNTYNVIKFRGLYSFRKNDAFLIGNFKSENGLRIVLKTNEKYYSKEPETQGTFNLIRTKH</sequence>
<keyword evidence="1" id="KW-0812">Transmembrane</keyword>
<protein>
    <submittedName>
        <fullName evidence="2">Uncharacterized protein</fullName>
    </submittedName>
</protein>
<dbReference type="Proteomes" id="UP000319175">
    <property type="component" value="Unassembled WGS sequence"/>
</dbReference>
<comment type="caution">
    <text evidence="2">The sequence shown here is derived from an EMBL/GenBank/DDBJ whole genome shotgun (WGS) entry which is preliminary data.</text>
</comment>
<evidence type="ECO:0000313" key="3">
    <source>
        <dbReference type="Proteomes" id="UP000319175"/>
    </source>
</evidence>